<keyword evidence="1" id="KW-0812">Transmembrane</keyword>
<dbReference type="EMBL" id="JAGSOI010000012">
    <property type="protein sequence ID" value="MCM1986310.1"/>
    <property type="molecule type" value="Genomic_DNA"/>
</dbReference>
<reference evidence="2" key="1">
    <citation type="journal article" date="2021" name="mSystems">
        <title>Bacteria and Archaea Synergistically Convert Glycine Betaine to Biogenic Methane in the Formosa Cold Seep of the South China Sea.</title>
        <authorList>
            <person name="Li L."/>
            <person name="Zhang W."/>
            <person name="Zhang S."/>
            <person name="Song L."/>
            <person name="Sun Q."/>
            <person name="Zhang H."/>
            <person name="Xiang H."/>
            <person name="Dong X."/>
        </authorList>
    </citation>
    <scope>NUCLEOTIDE SEQUENCE</scope>
    <source>
        <strain evidence="2">LLY</strain>
    </source>
</reference>
<evidence type="ECO:0000313" key="2">
    <source>
        <dbReference type="EMBL" id="MCM1986310.1"/>
    </source>
</evidence>
<dbReference type="Proteomes" id="UP001056766">
    <property type="component" value="Unassembled WGS sequence"/>
</dbReference>
<evidence type="ECO:0000313" key="3">
    <source>
        <dbReference type="Proteomes" id="UP001056766"/>
    </source>
</evidence>
<keyword evidence="1" id="KW-1133">Transmembrane helix</keyword>
<keyword evidence="3" id="KW-1185">Reference proteome</keyword>
<feature type="transmembrane region" description="Helical" evidence="1">
    <location>
        <begin position="38"/>
        <end position="59"/>
    </location>
</feature>
<feature type="transmembrane region" description="Helical" evidence="1">
    <location>
        <begin position="95"/>
        <end position="114"/>
    </location>
</feature>
<name>A0A9E4ZEA2_9EURY</name>
<accession>A0A9E4ZEA2</accession>
<proteinExistence type="predicted"/>
<comment type="caution">
    <text evidence="2">The sequence shown here is derived from an EMBL/GenBank/DDBJ whole genome shotgun (WGS) entry which is preliminary data.</text>
</comment>
<dbReference type="RefSeq" id="WP_250867692.1">
    <property type="nucleotide sequence ID" value="NZ_JAGSOI010000012.1"/>
</dbReference>
<dbReference type="AlphaFoldDB" id="A0A9E4ZEA2"/>
<evidence type="ECO:0000256" key="1">
    <source>
        <dbReference type="SAM" id="Phobius"/>
    </source>
</evidence>
<feature type="transmembrane region" description="Helical" evidence="1">
    <location>
        <begin position="120"/>
        <end position="142"/>
    </location>
</feature>
<protein>
    <submittedName>
        <fullName evidence="2">Uncharacterized protein</fullName>
    </submittedName>
</protein>
<feature type="transmembrane region" description="Helical" evidence="1">
    <location>
        <begin position="6"/>
        <end position="26"/>
    </location>
</feature>
<sequence>MNIKKLILSIIISSVIIVITTGAIHFGHTLDTIIGGSLTFLIEVFSLFLLALAPIMYGLITRDKIGSVIVGVLPVVGLFLYFYSSSIISREFISMEILTYFGILVILGGLEGYFASIKEIQYNILAICCFLFWVVFFIRGFVD</sequence>
<gene>
    <name evidence="2" type="ORF">KDK67_04735</name>
</gene>
<organism evidence="2 3">
    <name type="scientific">Methanococcoides seepicolus</name>
    <dbReference type="NCBI Taxonomy" id="2828780"/>
    <lineage>
        <taxon>Archaea</taxon>
        <taxon>Methanobacteriati</taxon>
        <taxon>Methanobacteriota</taxon>
        <taxon>Stenosarchaea group</taxon>
        <taxon>Methanomicrobia</taxon>
        <taxon>Methanosarcinales</taxon>
        <taxon>Methanosarcinaceae</taxon>
        <taxon>Methanococcoides</taxon>
    </lineage>
</organism>
<keyword evidence="1" id="KW-0472">Membrane</keyword>
<feature type="transmembrane region" description="Helical" evidence="1">
    <location>
        <begin position="65"/>
        <end position="83"/>
    </location>
</feature>
<reference evidence="2" key="2">
    <citation type="submission" date="2021-04" db="EMBL/GenBank/DDBJ databases">
        <authorList>
            <person name="Dong X."/>
        </authorList>
    </citation>
    <scope>NUCLEOTIDE SEQUENCE</scope>
    <source>
        <strain evidence="2">LLY</strain>
    </source>
</reference>